<accession>A0ABR7WWB2</accession>
<dbReference type="InterPro" id="IPR000792">
    <property type="entry name" value="Tscrpt_reg_LuxR_C"/>
</dbReference>
<evidence type="ECO:0000313" key="7">
    <source>
        <dbReference type="Proteomes" id="UP000606600"/>
    </source>
</evidence>
<keyword evidence="7" id="KW-1185">Reference proteome</keyword>
<dbReference type="PROSITE" id="PS50043">
    <property type="entry name" value="HTH_LUXR_2"/>
    <property type="match status" value="1"/>
</dbReference>
<dbReference type="SMART" id="SM00421">
    <property type="entry name" value="HTH_LUXR"/>
    <property type="match status" value="1"/>
</dbReference>
<evidence type="ECO:0000256" key="3">
    <source>
        <dbReference type="ARBA" id="ARBA00023163"/>
    </source>
</evidence>
<dbReference type="CDD" id="cd06170">
    <property type="entry name" value="LuxR_C_like"/>
    <property type="match status" value="1"/>
</dbReference>
<reference evidence="6 7" key="1">
    <citation type="submission" date="2020-09" db="EMBL/GenBank/DDBJ databases">
        <title>Novel species of Mucilaginibacter isolated from a glacier on the Tibetan Plateau.</title>
        <authorList>
            <person name="Liu Q."/>
            <person name="Xin Y.-H."/>
        </authorList>
    </citation>
    <scope>NUCLEOTIDE SEQUENCE [LARGE SCALE GENOMIC DNA]</scope>
    <source>
        <strain evidence="6 7">ZT4R22</strain>
    </source>
</reference>
<dbReference type="InterPro" id="IPR036388">
    <property type="entry name" value="WH-like_DNA-bd_sf"/>
</dbReference>
<gene>
    <name evidence="6" type="ORF">IDJ77_22400</name>
</gene>
<dbReference type="EMBL" id="JACWMY010000013">
    <property type="protein sequence ID" value="MBD1366582.1"/>
    <property type="molecule type" value="Genomic_DNA"/>
</dbReference>
<dbReference type="PRINTS" id="PR00038">
    <property type="entry name" value="HTHLUXR"/>
</dbReference>
<keyword evidence="3" id="KW-0804">Transcription</keyword>
<keyword evidence="2" id="KW-0238">DNA-binding</keyword>
<keyword evidence="4" id="KW-0812">Transmembrane</keyword>
<dbReference type="InterPro" id="IPR016032">
    <property type="entry name" value="Sig_transdc_resp-reg_C-effctor"/>
</dbReference>
<dbReference type="Proteomes" id="UP000606600">
    <property type="component" value="Unassembled WGS sequence"/>
</dbReference>
<evidence type="ECO:0000259" key="5">
    <source>
        <dbReference type="PROSITE" id="PS50043"/>
    </source>
</evidence>
<keyword evidence="4" id="KW-0472">Membrane</keyword>
<feature type="transmembrane region" description="Helical" evidence="4">
    <location>
        <begin position="40"/>
        <end position="60"/>
    </location>
</feature>
<dbReference type="SUPFAM" id="SSF46894">
    <property type="entry name" value="C-terminal effector domain of the bipartite response regulators"/>
    <property type="match status" value="1"/>
</dbReference>
<sequence length="174" mass="20167">MRFLPYHSHVVSWLFVVFELVLIAYLFIRGNSAKPRLMNWAPLVVLSLLMVWNGGFGYAFNLFDLVGVNTIALIIIVLLMAMPLLWARLREKDDLPEGMENTEPSDRFMENCAKYELSSRELEVVLLSRKSWTNKQIAEQLFISERTVEGHLRNIYFKVGCRRSKLALITKLNS</sequence>
<organism evidence="6 7">
    <name type="scientific">Mucilaginibacter pankratovii</name>
    <dbReference type="NCBI Taxonomy" id="2772110"/>
    <lineage>
        <taxon>Bacteria</taxon>
        <taxon>Pseudomonadati</taxon>
        <taxon>Bacteroidota</taxon>
        <taxon>Sphingobacteriia</taxon>
        <taxon>Sphingobacteriales</taxon>
        <taxon>Sphingobacteriaceae</taxon>
        <taxon>Mucilaginibacter</taxon>
    </lineage>
</organism>
<keyword evidence="1" id="KW-0805">Transcription regulation</keyword>
<evidence type="ECO:0000256" key="4">
    <source>
        <dbReference type="SAM" id="Phobius"/>
    </source>
</evidence>
<dbReference type="RefSeq" id="WP_191191222.1">
    <property type="nucleotide sequence ID" value="NZ_JACWMY010000013.1"/>
</dbReference>
<name>A0ABR7WWB2_9SPHI</name>
<feature type="transmembrane region" description="Helical" evidence="4">
    <location>
        <begin position="66"/>
        <end position="86"/>
    </location>
</feature>
<comment type="caution">
    <text evidence="6">The sequence shown here is derived from an EMBL/GenBank/DDBJ whole genome shotgun (WGS) entry which is preliminary data.</text>
</comment>
<keyword evidence="4" id="KW-1133">Transmembrane helix</keyword>
<evidence type="ECO:0000256" key="2">
    <source>
        <dbReference type="ARBA" id="ARBA00023125"/>
    </source>
</evidence>
<feature type="transmembrane region" description="Helical" evidence="4">
    <location>
        <begin position="6"/>
        <end position="28"/>
    </location>
</feature>
<evidence type="ECO:0000256" key="1">
    <source>
        <dbReference type="ARBA" id="ARBA00023015"/>
    </source>
</evidence>
<proteinExistence type="predicted"/>
<dbReference type="Pfam" id="PF00196">
    <property type="entry name" value="GerE"/>
    <property type="match status" value="1"/>
</dbReference>
<feature type="domain" description="HTH luxR-type" evidence="5">
    <location>
        <begin position="110"/>
        <end position="174"/>
    </location>
</feature>
<evidence type="ECO:0000313" key="6">
    <source>
        <dbReference type="EMBL" id="MBD1366582.1"/>
    </source>
</evidence>
<dbReference type="Gene3D" id="1.10.10.10">
    <property type="entry name" value="Winged helix-like DNA-binding domain superfamily/Winged helix DNA-binding domain"/>
    <property type="match status" value="1"/>
</dbReference>
<dbReference type="PANTHER" id="PTHR44688">
    <property type="entry name" value="DNA-BINDING TRANSCRIPTIONAL ACTIVATOR DEVR_DOSR"/>
    <property type="match status" value="1"/>
</dbReference>
<protein>
    <submittedName>
        <fullName evidence="6">Helix-turn-helix transcriptional regulator</fullName>
    </submittedName>
</protein>
<dbReference type="PANTHER" id="PTHR44688:SF16">
    <property type="entry name" value="DNA-BINDING TRANSCRIPTIONAL ACTIVATOR DEVR_DOSR"/>
    <property type="match status" value="1"/>
</dbReference>